<name>A0ABS1KMX0_9BACT</name>
<accession>A0ABS1KMX0</accession>
<keyword evidence="3" id="KW-1185">Reference proteome</keyword>
<dbReference type="RefSeq" id="WP_202008183.1">
    <property type="nucleotide sequence ID" value="NZ_JAERRB010000002.1"/>
</dbReference>
<dbReference type="PROSITE" id="PS51257">
    <property type="entry name" value="PROKAR_LIPOPROTEIN"/>
    <property type="match status" value="1"/>
</dbReference>
<feature type="region of interest" description="Disordered" evidence="1">
    <location>
        <begin position="37"/>
        <end position="85"/>
    </location>
</feature>
<feature type="compositionally biased region" description="Basic and acidic residues" evidence="1">
    <location>
        <begin position="38"/>
        <end position="78"/>
    </location>
</feature>
<dbReference type="Proteomes" id="UP000613030">
    <property type="component" value="Unassembled WGS sequence"/>
</dbReference>
<evidence type="ECO:0000256" key="1">
    <source>
        <dbReference type="SAM" id="MobiDB-lite"/>
    </source>
</evidence>
<gene>
    <name evidence="2" type="ORF">JI741_06220</name>
</gene>
<comment type="caution">
    <text evidence="2">The sequence shown here is derived from an EMBL/GenBank/DDBJ whole genome shotgun (WGS) entry which is preliminary data.</text>
</comment>
<proteinExistence type="predicted"/>
<evidence type="ECO:0000313" key="2">
    <source>
        <dbReference type="EMBL" id="MBL0740805.1"/>
    </source>
</evidence>
<dbReference type="EMBL" id="JAERRB010000002">
    <property type="protein sequence ID" value="MBL0740805.1"/>
    <property type="molecule type" value="Genomic_DNA"/>
</dbReference>
<organism evidence="2 3">
    <name type="scientific">Chryseolinea lacunae</name>
    <dbReference type="NCBI Taxonomy" id="2801331"/>
    <lineage>
        <taxon>Bacteria</taxon>
        <taxon>Pseudomonadati</taxon>
        <taxon>Bacteroidota</taxon>
        <taxon>Cytophagia</taxon>
        <taxon>Cytophagales</taxon>
        <taxon>Fulvivirgaceae</taxon>
        <taxon>Chryseolinea</taxon>
    </lineage>
</organism>
<protein>
    <submittedName>
        <fullName evidence="2">Nucleoid-structuring protein H-NS</fullName>
    </submittedName>
</protein>
<sequence>MNAIRKSSKFFVIALVVVSCALGCKSKKKAMEAAAAAEKAKTEQEAALRKKQEQEAEAKLKAEAEAKAKREAEERERQAASAASTPAVRLGKYFDTIAGSGNTSAANTNISEALGLFASPDTPVLIVISEENGMKDYDKPTNIKNYLNYLKDQKKNINRIQNLVFDSAGKITELELRKD</sequence>
<evidence type="ECO:0000313" key="3">
    <source>
        <dbReference type="Proteomes" id="UP000613030"/>
    </source>
</evidence>
<reference evidence="2 3" key="1">
    <citation type="submission" date="2021-01" db="EMBL/GenBank/DDBJ databases">
        <title>Chryseolinea sp. Jin1 Genome sequencing and assembly.</title>
        <authorList>
            <person name="Kim I."/>
        </authorList>
    </citation>
    <scope>NUCLEOTIDE SEQUENCE [LARGE SCALE GENOMIC DNA]</scope>
    <source>
        <strain evidence="2 3">Jin1</strain>
    </source>
</reference>